<keyword evidence="21" id="KW-1185">Reference proteome</keyword>
<evidence type="ECO:0000256" key="2">
    <source>
        <dbReference type="ARBA" id="ARBA00004651"/>
    </source>
</evidence>
<accession>A0A1E8GR37</accession>
<keyword evidence="9 19" id="KW-0808">Transferase</keyword>
<name>A0A1E8GR37_9LACT</name>
<dbReference type="STRING" id="1859473.BG261_09645"/>
<dbReference type="HAMAP" id="MF_00719">
    <property type="entry name" value="CobS"/>
    <property type="match status" value="1"/>
</dbReference>
<evidence type="ECO:0000256" key="15">
    <source>
        <dbReference type="ARBA" id="ARBA00032605"/>
    </source>
</evidence>
<dbReference type="PANTHER" id="PTHR34148">
    <property type="entry name" value="ADENOSYLCOBINAMIDE-GDP RIBAZOLETRANSFERASE"/>
    <property type="match status" value="1"/>
</dbReference>
<dbReference type="Pfam" id="PF02654">
    <property type="entry name" value="CobS"/>
    <property type="match status" value="1"/>
</dbReference>
<keyword evidence="7 19" id="KW-1003">Cell membrane</keyword>
<feature type="transmembrane region" description="Helical" evidence="19">
    <location>
        <begin position="134"/>
        <end position="155"/>
    </location>
</feature>
<evidence type="ECO:0000256" key="3">
    <source>
        <dbReference type="ARBA" id="ARBA00004663"/>
    </source>
</evidence>
<dbReference type="GO" id="GO:0005886">
    <property type="term" value="C:plasma membrane"/>
    <property type="evidence" value="ECO:0007669"/>
    <property type="project" value="UniProtKB-SubCell"/>
</dbReference>
<evidence type="ECO:0000256" key="16">
    <source>
        <dbReference type="ARBA" id="ARBA00032853"/>
    </source>
</evidence>
<dbReference type="GO" id="GO:0009236">
    <property type="term" value="P:cobalamin biosynthetic process"/>
    <property type="evidence" value="ECO:0007669"/>
    <property type="project" value="UniProtKB-UniRule"/>
</dbReference>
<protein>
    <recommendedName>
        <fullName evidence="6 19">Adenosylcobinamide-GDP ribazoletransferase</fullName>
        <ecNumber evidence="5 19">2.7.8.26</ecNumber>
    </recommendedName>
    <alternativeName>
        <fullName evidence="16 19">Cobalamin synthase</fullName>
    </alternativeName>
    <alternativeName>
        <fullName evidence="15 19">Cobalamin-5'-phosphate synthase</fullName>
    </alternativeName>
</protein>
<dbReference type="NCBIfam" id="TIGR00317">
    <property type="entry name" value="cobS"/>
    <property type="match status" value="1"/>
</dbReference>
<comment type="subcellular location">
    <subcellularLocation>
        <location evidence="2 19">Cell membrane</location>
        <topology evidence="2 19">Multi-pass membrane protein</topology>
    </subcellularLocation>
</comment>
<dbReference type="Proteomes" id="UP000178622">
    <property type="component" value="Unassembled WGS sequence"/>
</dbReference>
<dbReference type="EMBL" id="MKIR01000004">
    <property type="protein sequence ID" value="OFI50093.1"/>
    <property type="molecule type" value="Genomic_DNA"/>
</dbReference>
<reference evidence="21" key="1">
    <citation type="submission" date="2016-09" db="EMBL/GenBank/DDBJ databases">
        <title>Draft genome sequence of a novel species of the family Streptococcaceae isolated from flowers.</title>
        <authorList>
            <person name="Chuah L.-O."/>
            <person name="Yap K.-P."/>
            <person name="Thong K.L."/>
            <person name="Liong M.T."/>
            <person name="Ahmad R."/>
            <person name="Rusul G."/>
        </authorList>
    </citation>
    <scope>NUCLEOTIDE SEQUENCE [LARGE SCALE GENOMIC DNA]</scope>
    <source>
        <strain evidence="21">DF1</strain>
    </source>
</reference>
<evidence type="ECO:0000313" key="21">
    <source>
        <dbReference type="Proteomes" id="UP000178622"/>
    </source>
</evidence>
<evidence type="ECO:0000256" key="10">
    <source>
        <dbReference type="ARBA" id="ARBA00022692"/>
    </source>
</evidence>
<keyword evidence="13 19" id="KW-0472">Membrane</keyword>
<keyword evidence="11 19" id="KW-0460">Magnesium</keyword>
<evidence type="ECO:0000256" key="8">
    <source>
        <dbReference type="ARBA" id="ARBA00022573"/>
    </source>
</evidence>
<comment type="catalytic activity">
    <reaction evidence="18 19">
        <text>alpha-ribazole 5'-phosphate + adenosylcob(III)inamide-GDP = adenosylcob(III)alamin 5'-phosphate + GMP + H(+)</text>
        <dbReference type="Rhea" id="RHEA:23560"/>
        <dbReference type="ChEBI" id="CHEBI:15378"/>
        <dbReference type="ChEBI" id="CHEBI:57918"/>
        <dbReference type="ChEBI" id="CHEBI:58115"/>
        <dbReference type="ChEBI" id="CHEBI:60487"/>
        <dbReference type="ChEBI" id="CHEBI:60493"/>
        <dbReference type="EC" id="2.7.8.26"/>
    </reaction>
</comment>
<dbReference type="EC" id="2.7.8.26" evidence="5 19"/>
<evidence type="ECO:0000256" key="14">
    <source>
        <dbReference type="ARBA" id="ARBA00025228"/>
    </source>
</evidence>
<feature type="transmembrane region" description="Helical" evidence="19">
    <location>
        <begin position="106"/>
        <end position="128"/>
    </location>
</feature>
<evidence type="ECO:0000256" key="17">
    <source>
        <dbReference type="ARBA" id="ARBA00048623"/>
    </source>
</evidence>
<sequence length="246" mass="27453">MKDYLSALQFFTRLPILIEIPDFAVHLRKSVGLFPLVGALLGVIEVIVFLIGTMLFPKSMSFIIVLITDAFLTGAFHQDALADTADGLFSARSSDRMLEIMKDSRVGSNGVIALIFYYLLLITPFFSINFSQSLIIKIVFILPLIGKWGISNLFYKMDYAGSENGLGTIFLNVSNSSILISNFICLIFIYLLFGLKGIICYFVILVVTFLYKKYVYSKVKGMNGDTLGAFNCIAQIVFLWTLIGAY</sequence>
<comment type="pathway">
    <text evidence="3 19">Cofactor biosynthesis; adenosylcobalamin biosynthesis; adenosylcobalamin from cob(II)yrinate a,c-diamide: step 7/7.</text>
</comment>
<comment type="catalytic activity">
    <reaction evidence="17 19">
        <text>alpha-ribazole + adenosylcob(III)inamide-GDP = adenosylcob(III)alamin + GMP + H(+)</text>
        <dbReference type="Rhea" id="RHEA:16049"/>
        <dbReference type="ChEBI" id="CHEBI:10329"/>
        <dbReference type="ChEBI" id="CHEBI:15378"/>
        <dbReference type="ChEBI" id="CHEBI:18408"/>
        <dbReference type="ChEBI" id="CHEBI:58115"/>
        <dbReference type="ChEBI" id="CHEBI:60487"/>
        <dbReference type="EC" id="2.7.8.26"/>
    </reaction>
</comment>
<feature type="transmembrane region" description="Helical" evidence="19">
    <location>
        <begin position="33"/>
        <end position="56"/>
    </location>
</feature>
<keyword evidence="10 19" id="KW-0812">Transmembrane</keyword>
<evidence type="ECO:0000256" key="19">
    <source>
        <dbReference type="HAMAP-Rule" id="MF_00719"/>
    </source>
</evidence>
<dbReference type="AlphaFoldDB" id="A0A1E8GR37"/>
<evidence type="ECO:0000256" key="13">
    <source>
        <dbReference type="ARBA" id="ARBA00023136"/>
    </source>
</evidence>
<organism evidence="20 21">
    <name type="scientific">Floricoccus tropicus</name>
    <dbReference type="NCBI Taxonomy" id="1859473"/>
    <lineage>
        <taxon>Bacteria</taxon>
        <taxon>Bacillati</taxon>
        <taxon>Bacillota</taxon>
        <taxon>Bacilli</taxon>
        <taxon>Lactobacillales</taxon>
        <taxon>Streptococcaceae</taxon>
        <taxon>Floricoccus</taxon>
    </lineage>
</organism>
<proteinExistence type="inferred from homology"/>
<comment type="similarity">
    <text evidence="4 19">Belongs to the CobS family.</text>
</comment>
<dbReference type="GO" id="GO:0051073">
    <property type="term" value="F:adenosylcobinamide-GDP ribazoletransferase activity"/>
    <property type="evidence" value="ECO:0007669"/>
    <property type="project" value="UniProtKB-UniRule"/>
</dbReference>
<keyword evidence="8 19" id="KW-0169">Cobalamin biosynthesis</keyword>
<evidence type="ECO:0000256" key="9">
    <source>
        <dbReference type="ARBA" id="ARBA00022679"/>
    </source>
</evidence>
<dbReference type="UniPathway" id="UPA00148">
    <property type="reaction ID" value="UER00238"/>
</dbReference>
<evidence type="ECO:0000256" key="6">
    <source>
        <dbReference type="ARBA" id="ARBA00015850"/>
    </source>
</evidence>
<comment type="cofactor">
    <cofactor evidence="1 19">
        <name>Mg(2+)</name>
        <dbReference type="ChEBI" id="CHEBI:18420"/>
    </cofactor>
</comment>
<comment type="caution">
    <text evidence="20">The sequence shown here is derived from an EMBL/GenBank/DDBJ whole genome shotgun (WGS) entry which is preliminary data.</text>
</comment>
<evidence type="ECO:0000256" key="18">
    <source>
        <dbReference type="ARBA" id="ARBA00049504"/>
    </source>
</evidence>
<evidence type="ECO:0000256" key="5">
    <source>
        <dbReference type="ARBA" id="ARBA00013200"/>
    </source>
</evidence>
<feature type="transmembrane region" description="Helical" evidence="19">
    <location>
        <begin position="227"/>
        <end position="245"/>
    </location>
</feature>
<evidence type="ECO:0000256" key="12">
    <source>
        <dbReference type="ARBA" id="ARBA00022989"/>
    </source>
</evidence>
<keyword evidence="12 19" id="KW-1133">Transmembrane helix</keyword>
<dbReference type="InterPro" id="IPR003805">
    <property type="entry name" value="CobS"/>
</dbReference>
<dbReference type="GO" id="GO:0008818">
    <property type="term" value="F:cobalamin 5'-phosphate synthase activity"/>
    <property type="evidence" value="ECO:0007669"/>
    <property type="project" value="UniProtKB-UniRule"/>
</dbReference>
<comment type="function">
    <text evidence="14 19">Joins adenosylcobinamide-GDP and alpha-ribazole to generate adenosylcobalamin (Ado-cobalamin). Also synthesizes adenosylcobalamin 5'-phosphate from adenosylcobinamide-GDP and alpha-ribazole 5'-phosphate.</text>
</comment>
<evidence type="ECO:0000313" key="20">
    <source>
        <dbReference type="EMBL" id="OFI50093.1"/>
    </source>
</evidence>
<evidence type="ECO:0000256" key="7">
    <source>
        <dbReference type="ARBA" id="ARBA00022475"/>
    </source>
</evidence>
<gene>
    <name evidence="19" type="primary">cobS</name>
    <name evidence="20" type="ORF">BG261_09645</name>
</gene>
<feature type="transmembrane region" description="Helical" evidence="19">
    <location>
        <begin position="198"/>
        <end position="215"/>
    </location>
</feature>
<evidence type="ECO:0000256" key="1">
    <source>
        <dbReference type="ARBA" id="ARBA00001946"/>
    </source>
</evidence>
<evidence type="ECO:0000256" key="11">
    <source>
        <dbReference type="ARBA" id="ARBA00022842"/>
    </source>
</evidence>
<dbReference type="PANTHER" id="PTHR34148:SF1">
    <property type="entry name" value="ADENOSYLCOBINAMIDE-GDP RIBAZOLETRANSFERASE"/>
    <property type="match status" value="1"/>
</dbReference>
<evidence type="ECO:0000256" key="4">
    <source>
        <dbReference type="ARBA" id="ARBA00010561"/>
    </source>
</evidence>